<feature type="domain" description="SGNH hydrolase-type esterase" evidence="2">
    <location>
        <begin position="75"/>
        <end position="233"/>
    </location>
</feature>
<feature type="non-terminal residue" evidence="3">
    <location>
        <position position="264"/>
    </location>
</feature>
<dbReference type="Gene3D" id="3.40.50.1110">
    <property type="entry name" value="SGNH hydrolase"/>
    <property type="match status" value="1"/>
</dbReference>
<dbReference type="InterPro" id="IPR036514">
    <property type="entry name" value="SGNH_hydro_sf"/>
</dbReference>
<reference evidence="3" key="1">
    <citation type="journal article" date="2020" name="mSystems">
        <title>Genome- and Community-Level Interaction Insights into Carbon Utilization and Element Cycling Functions of Hydrothermarchaeota in Hydrothermal Sediment.</title>
        <authorList>
            <person name="Zhou Z."/>
            <person name="Liu Y."/>
            <person name="Xu W."/>
            <person name="Pan J."/>
            <person name="Luo Z.H."/>
            <person name="Li M."/>
        </authorList>
    </citation>
    <scope>NUCLEOTIDE SEQUENCE [LARGE SCALE GENOMIC DNA]</scope>
    <source>
        <strain evidence="3">SpSt-1220</strain>
    </source>
</reference>
<dbReference type="GO" id="GO:0004622">
    <property type="term" value="F:phosphatidylcholine lysophospholipase activity"/>
    <property type="evidence" value="ECO:0007669"/>
    <property type="project" value="TreeGrafter"/>
</dbReference>
<feature type="region of interest" description="Disordered" evidence="1">
    <location>
        <begin position="1"/>
        <end position="26"/>
    </location>
</feature>
<gene>
    <name evidence="3" type="ORF">ENN94_04025</name>
</gene>
<dbReference type="CDD" id="cd01822">
    <property type="entry name" value="Lysophospholipase_L1_like"/>
    <property type="match status" value="1"/>
</dbReference>
<dbReference type="PANTHER" id="PTHR30383">
    <property type="entry name" value="THIOESTERASE 1/PROTEASE 1/LYSOPHOSPHOLIPASE L1"/>
    <property type="match status" value="1"/>
</dbReference>
<dbReference type="PROSITE" id="PS01098">
    <property type="entry name" value="LIPASE_GDSL_SER"/>
    <property type="match status" value="1"/>
</dbReference>
<evidence type="ECO:0000313" key="3">
    <source>
        <dbReference type="EMBL" id="HDR46851.1"/>
    </source>
</evidence>
<evidence type="ECO:0000259" key="2">
    <source>
        <dbReference type="Pfam" id="PF13472"/>
    </source>
</evidence>
<evidence type="ECO:0000256" key="1">
    <source>
        <dbReference type="SAM" id="MobiDB-lite"/>
    </source>
</evidence>
<sequence>MLRVSPRATSRSTPRNMLTRPPPPTKLNCRSFNSTMDCDMMTFLFRFLLLLSLVAHSPTISHAASQDESSLHLLVLGDSLTAGYGLASQQAFPARLEQALQKRGWPVRVTNAGVSGSTTSGGLARLEWNLADKPDLVLVELGANDALRGLDPDRTEANLDAILTLVKDRGAYPILAGMKAPRNLGRNYTESFDRIYPRLAEKHAAPLYPFFLEGVAGKAELNLADGIHPNECGVDVIVAGITSVVERALAEVCRAQNRDDCRKD</sequence>
<accession>A0A831PJW3</accession>
<feature type="compositionally biased region" description="Polar residues" evidence="1">
    <location>
        <begin position="7"/>
        <end position="16"/>
    </location>
</feature>
<dbReference type="Proteomes" id="UP000886162">
    <property type="component" value="Unassembled WGS sequence"/>
</dbReference>
<protein>
    <submittedName>
        <fullName evidence="3">Arylesterase</fullName>
    </submittedName>
</protein>
<proteinExistence type="predicted"/>
<dbReference type="Pfam" id="PF13472">
    <property type="entry name" value="Lipase_GDSL_2"/>
    <property type="match status" value="1"/>
</dbReference>
<dbReference type="EMBL" id="DSDO01000282">
    <property type="protein sequence ID" value="HDR46851.1"/>
    <property type="molecule type" value="Genomic_DNA"/>
</dbReference>
<comment type="caution">
    <text evidence="3">The sequence shown here is derived from an EMBL/GenBank/DDBJ whole genome shotgun (WGS) entry which is preliminary data.</text>
</comment>
<dbReference type="SUPFAM" id="SSF52266">
    <property type="entry name" value="SGNH hydrolase"/>
    <property type="match status" value="1"/>
</dbReference>
<dbReference type="InterPro" id="IPR051532">
    <property type="entry name" value="Ester_Hydrolysis_Enzymes"/>
</dbReference>
<dbReference type="InterPro" id="IPR013830">
    <property type="entry name" value="SGNH_hydro"/>
</dbReference>
<dbReference type="PANTHER" id="PTHR30383:SF24">
    <property type="entry name" value="THIOESTERASE 1_PROTEASE 1_LYSOPHOSPHOLIPASE L1"/>
    <property type="match status" value="1"/>
</dbReference>
<dbReference type="InterPro" id="IPR008265">
    <property type="entry name" value="Lipase_GDSL_AS"/>
</dbReference>
<dbReference type="GO" id="GO:0006629">
    <property type="term" value="P:lipid metabolic process"/>
    <property type="evidence" value="ECO:0007669"/>
    <property type="project" value="InterPro"/>
</dbReference>
<dbReference type="AlphaFoldDB" id="A0A831PJW3"/>
<organism evidence="3">
    <name type="scientific">Geoalkalibacter subterraneus</name>
    <dbReference type="NCBI Taxonomy" id="483547"/>
    <lineage>
        <taxon>Bacteria</taxon>
        <taxon>Pseudomonadati</taxon>
        <taxon>Thermodesulfobacteriota</taxon>
        <taxon>Desulfuromonadia</taxon>
        <taxon>Desulfuromonadales</taxon>
        <taxon>Geoalkalibacteraceae</taxon>
        <taxon>Geoalkalibacter</taxon>
    </lineage>
</organism>
<name>A0A831PJW3_9BACT</name>